<keyword evidence="2" id="KW-1185">Reference proteome</keyword>
<organism evidence="1 2">
    <name type="scientific">Saguinus oedipus</name>
    <name type="common">Cotton-top tamarin</name>
    <name type="synonym">Oedipomidas oedipus</name>
    <dbReference type="NCBI Taxonomy" id="9490"/>
    <lineage>
        <taxon>Eukaryota</taxon>
        <taxon>Metazoa</taxon>
        <taxon>Chordata</taxon>
        <taxon>Craniata</taxon>
        <taxon>Vertebrata</taxon>
        <taxon>Euteleostomi</taxon>
        <taxon>Mammalia</taxon>
        <taxon>Eutheria</taxon>
        <taxon>Euarchontoglires</taxon>
        <taxon>Primates</taxon>
        <taxon>Haplorrhini</taxon>
        <taxon>Platyrrhini</taxon>
        <taxon>Cebidae</taxon>
        <taxon>Callitrichinae</taxon>
        <taxon>Saguinus</taxon>
    </lineage>
</organism>
<evidence type="ECO:0000313" key="1">
    <source>
        <dbReference type="EMBL" id="KAK2099364.1"/>
    </source>
</evidence>
<gene>
    <name evidence="1" type="ORF">P7K49_024815</name>
</gene>
<dbReference type="Proteomes" id="UP001266305">
    <property type="component" value="Unassembled WGS sequence"/>
</dbReference>
<reference evidence="1 2" key="1">
    <citation type="submission" date="2023-05" db="EMBL/GenBank/DDBJ databases">
        <title>B98-5 Cell Line De Novo Hybrid Assembly: An Optical Mapping Approach.</title>
        <authorList>
            <person name="Kananen K."/>
            <person name="Auerbach J.A."/>
            <person name="Kautto E."/>
            <person name="Blachly J.S."/>
        </authorList>
    </citation>
    <scope>NUCLEOTIDE SEQUENCE [LARGE SCALE GENOMIC DNA]</scope>
    <source>
        <strain evidence="1">B95-8</strain>
        <tissue evidence="1">Cell line</tissue>
    </source>
</reference>
<evidence type="ECO:0000313" key="2">
    <source>
        <dbReference type="Proteomes" id="UP001266305"/>
    </source>
</evidence>
<accession>A0ABQ9UQK6</accession>
<protein>
    <submittedName>
        <fullName evidence="1">Uncharacterized protein</fullName>
    </submittedName>
</protein>
<comment type="caution">
    <text evidence="1">The sequence shown here is derived from an EMBL/GenBank/DDBJ whole genome shotgun (WGS) entry which is preliminary data.</text>
</comment>
<name>A0ABQ9UQK6_SAGOE</name>
<proteinExistence type="predicted"/>
<dbReference type="EMBL" id="JASSZA010000011">
    <property type="protein sequence ID" value="KAK2099364.1"/>
    <property type="molecule type" value="Genomic_DNA"/>
</dbReference>
<sequence>MMDQEEVTEARPDPSCSILQRLLQREVMPGAWGTLMPDQNPDWTAFQQRLGPGRLQQPRRMRTQGSLRLEELADGMVPDMVLKSEQQPPEAEGAN</sequence>